<dbReference type="EMBL" id="CP011801">
    <property type="protein sequence ID" value="ALA59981.1"/>
    <property type="molecule type" value="Genomic_DNA"/>
</dbReference>
<dbReference type="KEGG" id="nmv:NITMOv2_3589"/>
<dbReference type="AlphaFoldDB" id="A0A0K2GGB7"/>
<dbReference type="STRING" id="42253.NITMOv2_3589"/>
<reference evidence="1 2" key="1">
    <citation type="journal article" date="2015" name="Proc. Natl. Acad. Sci. U.S.A.">
        <title>Expanded metabolic versatility of ubiquitous nitrite-oxidizing bacteria from the genus Nitrospira.</title>
        <authorList>
            <person name="Koch H."/>
            <person name="Lucker S."/>
            <person name="Albertsen M."/>
            <person name="Kitzinger K."/>
            <person name="Herbold C."/>
            <person name="Spieck E."/>
            <person name="Nielsen P.H."/>
            <person name="Wagner M."/>
            <person name="Daims H."/>
        </authorList>
    </citation>
    <scope>NUCLEOTIDE SEQUENCE [LARGE SCALE GENOMIC DNA]</scope>
    <source>
        <strain evidence="1 2">NSP M-1</strain>
    </source>
</reference>
<keyword evidence="2" id="KW-1185">Reference proteome</keyword>
<protein>
    <submittedName>
        <fullName evidence="1">Uncharacterized protein</fullName>
    </submittedName>
</protein>
<dbReference type="PATRIC" id="fig|42253.5.peg.3540"/>
<dbReference type="Proteomes" id="UP000069205">
    <property type="component" value="Chromosome"/>
</dbReference>
<organism evidence="1 2">
    <name type="scientific">Nitrospira moscoviensis</name>
    <dbReference type="NCBI Taxonomy" id="42253"/>
    <lineage>
        <taxon>Bacteria</taxon>
        <taxon>Pseudomonadati</taxon>
        <taxon>Nitrospirota</taxon>
        <taxon>Nitrospiria</taxon>
        <taxon>Nitrospirales</taxon>
        <taxon>Nitrospiraceae</taxon>
        <taxon>Nitrospira</taxon>
    </lineage>
</organism>
<sequence>MAHKTRDRQAEQDRMSANLQKGIELTELALALRLAAMQQNNPAATMVDVMHEIRLAKEAAWRRMAEEEARRNSEPQQ</sequence>
<accession>A0A0K2GGB7</accession>
<dbReference type="RefSeq" id="WP_053380906.1">
    <property type="nucleotide sequence ID" value="NZ_CP011801.1"/>
</dbReference>
<name>A0A0K2GGB7_NITMO</name>
<evidence type="ECO:0000313" key="1">
    <source>
        <dbReference type="EMBL" id="ALA59981.1"/>
    </source>
</evidence>
<gene>
    <name evidence="1" type="ORF">NITMOv2_3589</name>
</gene>
<evidence type="ECO:0000313" key="2">
    <source>
        <dbReference type="Proteomes" id="UP000069205"/>
    </source>
</evidence>
<proteinExistence type="predicted"/>